<evidence type="ECO:0000256" key="1">
    <source>
        <dbReference type="SAM" id="MobiDB-lite"/>
    </source>
</evidence>
<accession>A0A5C6NG82</accession>
<dbReference type="GO" id="GO:0006672">
    <property type="term" value="P:ceramide metabolic process"/>
    <property type="evidence" value="ECO:0007669"/>
    <property type="project" value="TreeGrafter"/>
</dbReference>
<dbReference type="AlphaFoldDB" id="A0A5C6NG82"/>
<dbReference type="EMBL" id="RHFK02000015">
    <property type="protein sequence ID" value="TWW64537.1"/>
    <property type="molecule type" value="Genomic_DNA"/>
</dbReference>
<dbReference type="InterPro" id="IPR001206">
    <property type="entry name" value="Diacylglycerol_kinase_cat_dom"/>
</dbReference>
<dbReference type="InterPro" id="IPR050187">
    <property type="entry name" value="Lipid_Phosphate_FormReg"/>
</dbReference>
<organism evidence="3 4">
    <name type="scientific">Takifugu flavidus</name>
    <name type="common">sansaifugu</name>
    <dbReference type="NCBI Taxonomy" id="433684"/>
    <lineage>
        <taxon>Eukaryota</taxon>
        <taxon>Metazoa</taxon>
        <taxon>Chordata</taxon>
        <taxon>Craniata</taxon>
        <taxon>Vertebrata</taxon>
        <taxon>Euteleostomi</taxon>
        <taxon>Actinopterygii</taxon>
        <taxon>Neopterygii</taxon>
        <taxon>Teleostei</taxon>
        <taxon>Neoteleostei</taxon>
        <taxon>Acanthomorphata</taxon>
        <taxon>Eupercaria</taxon>
        <taxon>Tetraodontiformes</taxon>
        <taxon>Tetradontoidea</taxon>
        <taxon>Tetraodontidae</taxon>
        <taxon>Takifugu</taxon>
    </lineage>
</organism>
<gene>
    <name evidence="3" type="ORF">D4764_22G0001840</name>
</gene>
<feature type="region of interest" description="Disordered" evidence="1">
    <location>
        <begin position="540"/>
        <end position="574"/>
    </location>
</feature>
<keyword evidence="3" id="KW-0808">Transferase</keyword>
<dbReference type="InterPro" id="IPR057465">
    <property type="entry name" value="CERK_PH"/>
</dbReference>
<dbReference type="Gene3D" id="2.60.200.40">
    <property type="match status" value="1"/>
</dbReference>
<protein>
    <submittedName>
        <fullName evidence="3">Ceramide kinase</fullName>
    </submittedName>
</protein>
<evidence type="ECO:0000259" key="2">
    <source>
        <dbReference type="PROSITE" id="PS50146"/>
    </source>
</evidence>
<dbReference type="SUPFAM" id="SSF111331">
    <property type="entry name" value="NAD kinase/diacylglycerol kinase-like"/>
    <property type="match status" value="1"/>
</dbReference>
<sequence length="574" mass="64102">MTGLSEDMEKQARLLSSQLVLGDRLVEVAATRTVLAWKGIKKDKKSSEIISFSTTEHVPLCDIIAAHKNHINAESGRSQKNPKRQMHPHAFTVSYVRRTRRRRRWRCGDVTFHCTNQGLCEQWIQVINEQLSLFTNRPRSLLVYINPYGGKRRGERVYEQKVAPLLRRACISADVIVTERANHARDHLISQANLNEYDGVVCVGGDGMFSEILHGLIIRTQTDHRVDRDRPDSELVPCSLRVGIIPAGSTDCICFSTVGASDAVTSALHIIVGDSQPMDVCSVHHRDRFLRYSVSLLGYGFYGDVLTDSERNRRLGPARYDLAGVKTFLSHKHYEGTISFLPAENKGTPRDKLRCRSGCGACQHKSSLKDRKQREMSEKTNLDKDGGHGWRVIHGKFIAINAASMSCACPRSPKGLAPSAHLADGTADLILVRRCSHLDFFRHLLRHTTKDDQFDHSFVEVHRVRKFCFQPRVRGPASADHRSGDPVTSCFGATRPCPATGNHGNGHGRWTCDGEILPHAAIRVSVHGQLIRLFARGIEEEQRQQGGRDPEGPCLEQGGRDPEGPCSPWDLEPS</sequence>
<dbReference type="PANTHER" id="PTHR12358:SF25">
    <property type="entry name" value="CERAMIDE KINASE"/>
    <property type="match status" value="1"/>
</dbReference>
<dbReference type="Pfam" id="PF19280">
    <property type="entry name" value="CERK_C"/>
    <property type="match status" value="1"/>
</dbReference>
<evidence type="ECO:0000313" key="3">
    <source>
        <dbReference type="EMBL" id="TWW64537.1"/>
    </source>
</evidence>
<name>A0A5C6NG82_9TELE</name>
<dbReference type="Gene3D" id="3.40.50.10330">
    <property type="entry name" value="Probable inorganic polyphosphate/atp-NAD kinase, domain 1"/>
    <property type="match status" value="1"/>
</dbReference>
<proteinExistence type="predicted"/>
<dbReference type="InterPro" id="IPR045363">
    <property type="entry name" value="CERK_C"/>
</dbReference>
<dbReference type="SMART" id="SM00046">
    <property type="entry name" value="DAGKc"/>
    <property type="match status" value="1"/>
</dbReference>
<evidence type="ECO:0000313" key="4">
    <source>
        <dbReference type="Proteomes" id="UP000324091"/>
    </source>
</evidence>
<dbReference type="Pfam" id="PF25382">
    <property type="entry name" value="PH_CERK"/>
    <property type="match status" value="1"/>
</dbReference>
<keyword evidence="3" id="KW-0418">Kinase</keyword>
<dbReference type="Pfam" id="PF00781">
    <property type="entry name" value="DAGK_cat"/>
    <property type="match status" value="1"/>
</dbReference>
<dbReference type="Proteomes" id="UP000324091">
    <property type="component" value="Chromosome 22"/>
</dbReference>
<dbReference type="PROSITE" id="PS50146">
    <property type="entry name" value="DAGK"/>
    <property type="match status" value="1"/>
</dbReference>
<feature type="compositionally biased region" description="Basic and acidic residues" evidence="1">
    <location>
        <begin position="540"/>
        <end position="551"/>
    </location>
</feature>
<dbReference type="GO" id="GO:0001729">
    <property type="term" value="F:ceramide kinase activity"/>
    <property type="evidence" value="ECO:0007669"/>
    <property type="project" value="TreeGrafter"/>
</dbReference>
<dbReference type="InterPro" id="IPR016064">
    <property type="entry name" value="NAD/diacylglycerol_kinase_sf"/>
</dbReference>
<keyword evidence="4" id="KW-1185">Reference proteome</keyword>
<dbReference type="PANTHER" id="PTHR12358">
    <property type="entry name" value="SPHINGOSINE KINASE"/>
    <property type="match status" value="1"/>
</dbReference>
<feature type="domain" description="DAGKc" evidence="2">
    <location>
        <begin position="136"/>
        <end position="287"/>
    </location>
</feature>
<dbReference type="InterPro" id="IPR017438">
    <property type="entry name" value="ATP-NAD_kinase_N"/>
</dbReference>
<comment type="caution">
    <text evidence="3">The sequence shown here is derived from an EMBL/GenBank/DDBJ whole genome shotgun (WGS) entry which is preliminary data.</text>
</comment>
<dbReference type="GO" id="GO:0016020">
    <property type="term" value="C:membrane"/>
    <property type="evidence" value="ECO:0007669"/>
    <property type="project" value="GOC"/>
</dbReference>
<reference evidence="3 4" key="1">
    <citation type="submission" date="2019-04" db="EMBL/GenBank/DDBJ databases">
        <title>Chromosome genome assembly for Takifugu flavidus.</title>
        <authorList>
            <person name="Xiao S."/>
        </authorList>
    </citation>
    <scope>NUCLEOTIDE SEQUENCE [LARGE SCALE GENOMIC DNA]</scope>
    <source>
        <strain evidence="3">HTHZ2018</strain>
        <tissue evidence="3">Muscle</tissue>
    </source>
</reference>